<evidence type="ECO:0000313" key="2">
    <source>
        <dbReference type="EMBL" id="KAH7029139.1"/>
    </source>
</evidence>
<evidence type="ECO:0000256" key="1">
    <source>
        <dbReference type="SAM" id="MobiDB-lite"/>
    </source>
</evidence>
<dbReference type="SUPFAM" id="SSF51316">
    <property type="entry name" value="Mss4-like"/>
    <property type="match status" value="1"/>
</dbReference>
<name>A0A9P9BPC8_9PEZI</name>
<gene>
    <name evidence="2" type="ORF">B0I36DRAFT_325119</name>
</gene>
<dbReference type="Proteomes" id="UP000756346">
    <property type="component" value="Unassembled WGS sequence"/>
</dbReference>
<dbReference type="EMBL" id="JAGTJQ010000006">
    <property type="protein sequence ID" value="KAH7029139.1"/>
    <property type="molecule type" value="Genomic_DNA"/>
</dbReference>
<feature type="compositionally biased region" description="Gly residues" evidence="1">
    <location>
        <begin position="188"/>
        <end position="203"/>
    </location>
</feature>
<dbReference type="GeneID" id="70183744"/>
<feature type="region of interest" description="Disordered" evidence="1">
    <location>
        <begin position="186"/>
        <end position="212"/>
    </location>
</feature>
<protein>
    <recommendedName>
        <fullName evidence="4">CENP-V/GFA domain-containing protein</fullName>
    </recommendedName>
</protein>
<comment type="caution">
    <text evidence="2">The sequence shown here is derived from an EMBL/GenBank/DDBJ whole genome shotgun (WGS) entry which is preliminary data.</text>
</comment>
<dbReference type="AlphaFoldDB" id="A0A9P9BPC8"/>
<feature type="region of interest" description="Disordered" evidence="1">
    <location>
        <begin position="107"/>
        <end position="127"/>
    </location>
</feature>
<sequence length="343" mass="37577">MLQPEVLEDTIPATADTSSQSIVPDQHDFQYTLADSGDTVDSRDVLNLHCLCRRVSLVMTRPDASSTLPWSPHSDCVYPYHSTSRDFLQNRSDEKWWIRPSLAEEEEDEMAAKTTKGGGSSDLSTTDGSKKRYLAGTCTCRSCRLGCGFEIQTWAFVPRSNIFVVARQRGRGDHDRRILFPLDFSSLPGGGEDMQRGRQGGGQENNENRNESVLQQAANPTTAVLKTYNSQAGVFREFCPTCGATVFWHNEERPDVIDVSAGLADLCLPPPKGLSVGDENHSGSASAAARAEDWLDWWTERVSFFEHAAAGRTGTGATLGAKIAADLQDGLGAWGRERRGESV</sequence>
<evidence type="ECO:0008006" key="4">
    <source>
        <dbReference type="Google" id="ProtNLM"/>
    </source>
</evidence>
<dbReference type="Gene3D" id="3.90.1590.10">
    <property type="entry name" value="glutathione-dependent formaldehyde- activating enzyme (gfa)"/>
    <property type="match status" value="2"/>
</dbReference>
<reference evidence="2" key="1">
    <citation type="journal article" date="2021" name="Nat. Commun.">
        <title>Genetic determinants of endophytism in the Arabidopsis root mycobiome.</title>
        <authorList>
            <person name="Mesny F."/>
            <person name="Miyauchi S."/>
            <person name="Thiergart T."/>
            <person name="Pickel B."/>
            <person name="Atanasova L."/>
            <person name="Karlsson M."/>
            <person name="Huettel B."/>
            <person name="Barry K.W."/>
            <person name="Haridas S."/>
            <person name="Chen C."/>
            <person name="Bauer D."/>
            <person name="Andreopoulos W."/>
            <person name="Pangilinan J."/>
            <person name="LaButti K."/>
            <person name="Riley R."/>
            <person name="Lipzen A."/>
            <person name="Clum A."/>
            <person name="Drula E."/>
            <person name="Henrissat B."/>
            <person name="Kohler A."/>
            <person name="Grigoriev I.V."/>
            <person name="Martin F.M."/>
            <person name="Hacquard S."/>
        </authorList>
    </citation>
    <scope>NUCLEOTIDE SEQUENCE</scope>
    <source>
        <strain evidence="2">MPI-CAGE-CH-0230</strain>
    </source>
</reference>
<organism evidence="2 3">
    <name type="scientific">Microdochium trichocladiopsis</name>
    <dbReference type="NCBI Taxonomy" id="1682393"/>
    <lineage>
        <taxon>Eukaryota</taxon>
        <taxon>Fungi</taxon>
        <taxon>Dikarya</taxon>
        <taxon>Ascomycota</taxon>
        <taxon>Pezizomycotina</taxon>
        <taxon>Sordariomycetes</taxon>
        <taxon>Xylariomycetidae</taxon>
        <taxon>Xylariales</taxon>
        <taxon>Microdochiaceae</taxon>
        <taxon>Microdochium</taxon>
    </lineage>
</organism>
<dbReference type="InterPro" id="IPR011057">
    <property type="entry name" value="Mss4-like_sf"/>
</dbReference>
<evidence type="ECO:0000313" key="3">
    <source>
        <dbReference type="Proteomes" id="UP000756346"/>
    </source>
</evidence>
<proteinExistence type="predicted"/>
<accession>A0A9P9BPC8</accession>
<dbReference type="OrthoDB" id="5422068at2759"/>
<keyword evidence="3" id="KW-1185">Reference proteome</keyword>
<dbReference type="RefSeq" id="XP_046011427.1">
    <property type="nucleotide sequence ID" value="XM_046154198.1"/>
</dbReference>